<dbReference type="AlphaFoldDB" id="A0A2S4KSK0"/>
<dbReference type="InterPro" id="IPR011009">
    <property type="entry name" value="Kinase-like_dom_sf"/>
</dbReference>
<dbReference type="PANTHER" id="PTHR21310:SF15">
    <property type="entry name" value="AMINOGLYCOSIDE PHOSPHOTRANSFERASE DOMAIN-CONTAINING PROTEIN"/>
    <property type="match status" value="1"/>
</dbReference>
<protein>
    <recommendedName>
        <fullName evidence="2">Aminoglycoside phosphotransferase domain-containing protein</fullName>
    </recommendedName>
</protein>
<dbReference type="Pfam" id="PF01636">
    <property type="entry name" value="APH"/>
    <property type="match status" value="1"/>
</dbReference>
<evidence type="ECO:0000313" key="4">
    <source>
        <dbReference type="Proteomes" id="UP000237481"/>
    </source>
</evidence>
<dbReference type="STRING" id="94208.A0A2S4KSK0"/>
<dbReference type="InterPro" id="IPR002575">
    <property type="entry name" value="Aminoglycoside_PTrfase"/>
</dbReference>
<accession>A0A2S4KSK0</accession>
<proteinExistence type="predicted"/>
<name>A0A2S4KSK0_9HYPO</name>
<feature type="non-terminal residue" evidence="3">
    <location>
        <position position="588"/>
    </location>
</feature>
<dbReference type="Gene3D" id="3.30.200.20">
    <property type="entry name" value="Phosphorylase Kinase, domain 1"/>
    <property type="match status" value="1"/>
</dbReference>
<feature type="domain" description="Aminoglycoside phosphotransferase" evidence="2">
    <location>
        <begin position="71"/>
        <end position="325"/>
    </location>
</feature>
<gene>
    <name evidence="3" type="ORF">TPAR_06618</name>
</gene>
<dbReference type="Proteomes" id="UP000237481">
    <property type="component" value="Unassembled WGS sequence"/>
</dbReference>
<dbReference type="EMBL" id="PKSG01000722">
    <property type="protein sequence ID" value="POR33167.1"/>
    <property type="molecule type" value="Genomic_DNA"/>
</dbReference>
<dbReference type="OrthoDB" id="10003767at2759"/>
<feature type="region of interest" description="Disordered" evidence="1">
    <location>
        <begin position="509"/>
        <end position="588"/>
    </location>
</feature>
<dbReference type="PANTHER" id="PTHR21310">
    <property type="entry name" value="AMINOGLYCOSIDE PHOSPHOTRANSFERASE-RELATED-RELATED"/>
    <property type="match status" value="1"/>
</dbReference>
<organism evidence="3 4">
    <name type="scientific">Tolypocladium paradoxum</name>
    <dbReference type="NCBI Taxonomy" id="94208"/>
    <lineage>
        <taxon>Eukaryota</taxon>
        <taxon>Fungi</taxon>
        <taxon>Dikarya</taxon>
        <taxon>Ascomycota</taxon>
        <taxon>Pezizomycotina</taxon>
        <taxon>Sordariomycetes</taxon>
        <taxon>Hypocreomycetidae</taxon>
        <taxon>Hypocreales</taxon>
        <taxon>Ophiocordycipitaceae</taxon>
        <taxon>Tolypocladium</taxon>
    </lineage>
</organism>
<evidence type="ECO:0000313" key="3">
    <source>
        <dbReference type="EMBL" id="POR33167.1"/>
    </source>
</evidence>
<dbReference type="SUPFAM" id="SSF56112">
    <property type="entry name" value="Protein kinase-like (PK-like)"/>
    <property type="match status" value="1"/>
</dbReference>
<keyword evidence="4" id="KW-1185">Reference proteome</keyword>
<feature type="compositionally biased region" description="Acidic residues" evidence="1">
    <location>
        <begin position="535"/>
        <end position="547"/>
    </location>
</feature>
<evidence type="ECO:0000259" key="2">
    <source>
        <dbReference type="Pfam" id="PF01636"/>
    </source>
</evidence>
<dbReference type="InterPro" id="IPR051678">
    <property type="entry name" value="AGP_Transferase"/>
</dbReference>
<evidence type="ECO:0000256" key="1">
    <source>
        <dbReference type="SAM" id="MobiDB-lite"/>
    </source>
</evidence>
<comment type="caution">
    <text evidence="3">The sequence shown here is derived from an EMBL/GenBank/DDBJ whole genome shotgun (WGS) entry which is preliminary data.</text>
</comment>
<reference evidence="3 4" key="1">
    <citation type="submission" date="2018-01" db="EMBL/GenBank/DDBJ databases">
        <title>Harnessing the power of phylogenomics to disentangle the directionality and signatures of interkingdom host jumping in the parasitic fungal genus Tolypocladium.</title>
        <authorList>
            <person name="Quandt C.A."/>
            <person name="Patterson W."/>
            <person name="Spatafora J.W."/>
        </authorList>
    </citation>
    <scope>NUCLEOTIDE SEQUENCE [LARGE SCALE GENOMIC DNA]</scope>
    <source>
        <strain evidence="3 4">NRBC 100945</strain>
    </source>
</reference>
<sequence>MSAQCDAIDPISLLNWKKKDIAKAVPLRVNWDALQQYALRLRQPQWQGSTTPSFSTCVLLPQYTMGGLHLVRLVEFDDGNRWVVRIQLHGGTHQSSQRLIHEVHTLSLVREKTDIPAPRVFGFESTTSNPVGVPFFLMEFIPGNTAMDAFGGYDVHHGEIPAQYKSFLIQQTAKIQVGPRLLLHRRSGSGRAFANVEREQQTEMASIRFPKIGRVIRRDDGSYAVGPFPDLGGPFSTAAEYFKAWAQHAKFPWSESQQHRRLPKGLGNEIRSSIQDFPCRLAVMAGRVSLGSGPFPLYHPDFRHSNLIVDTDCNILSVIDWEDASTVPWEAVEFPLFLSTTPPPMDAPWNYDDEGLPIDPSVRQVWDERDEYVRFVREAEVERGLDQCLSTTLANRTVQNLAGALKLFLDPGKIGFYCKVLEQFSADAESFHNAQANDQARFVQNPEFAVVRVLVVLVDEVRDEGVQGESDDFMAEHRDAAEANGEGQGLDAAKVAQDVVDDAVPVPVLRPTREPTCPMPMTSAHGGDPSRQDGAGDEVEQEAELEEANGQGRVAIGLTSGVDLTGLGPTSTDHMQPYMNPPRAMSDI</sequence>